<dbReference type="Gene3D" id="3.40.50.790">
    <property type="match status" value="1"/>
</dbReference>
<name>A0A6S6RS78_9GAMM</name>
<evidence type="ECO:0000256" key="3">
    <source>
        <dbReference type="ARBA" id="ARBA00022845"/>
    </source>
</evidence>
<dbReference type="InterPro" id="IPR016095">
    <property type="entry name" value="Ribosomal_uL1_3-a/b-sand"/>
</dbReference>
<evidence type="ECO:0000256" key="2">
    <source>
        <dbReference type="ARBA" id="ARBA00022491"/>
    </source>
</evidence>
<accession>A0A6S6RS78</accession>
<dbReference type="Gene3D" id="3.30.190.20">
    <property type="match status" value="1"/>
</dbReference>
<organism evidence="8 9">
    <name type="scientific">Candidatus Portiera aleyrodidarum</name>
    <name type="common">primary endosymbiont of Bemisia tabaci</name>
    <dbReference type="NCBI Taxonomy" id="91844"/>
    <lineage>
        <taxon>Bacteria</taxon>
        <taxon>Pseudomonadati</taxon>
        <taxon>Pseudomonadota</taxon>
        <taxon>Gammaproteobacteria</taxon>
        <taxon>Candidatus Johnevansiales</taxon>
        <taxon>Candidatus Johnevansiaceae</taxon>
        <taxon>Candidatus Portiera</taxon>
    </lineage>
</organism>
<dbReference type="GO" id="GO:0003735">
    <property type="term" value="F:structural constituent of ribosome"/>
    <property type="evidence" value="ECO:0007669"/>
    <property type="project" value="InterPro"/>
</dbReference>
<proteinExistence type="inferred from homology"/>
<evidence type="ECO:0000313" key="8">
    <source>
        <dbReference type="EMBL" id="CAA3706571.1"/>
    </source>
</evidence>
<dbReference type="Pfam" id="PF00687">
    <property type="entry name" value="Ribosomal_L1"/>
    <property type="match status" value="1"/>
</dbReference>
<dbReference type="GO" id="GO:0003723">
    <property type="term" value="F:RNA binding"/>
    <property type="evidence" value="ECO:0007669"/>
    <property type="project" value="InterPro"/>
</dbReference>
<evidence type="ECO:0000313" key="9">
    <source>
        <dbReference type="Proteomes" id="UP000510842"/>
    </source>
</evidence>
<keyword evidence="4 8" id="KW-0689">Ribosomal protein</keyword>
<dbReference type="Proteomes" id="UP000510842">
    <property type="component" value="Chromosome"/>
</dbReference>
<keyword evidence="2" id="KW-0678">Repressor</keyword>
<dbReference type="GO" id="GO:0015934">
    <property type="term" value="C:large ribosomal subunit"/>
    <property type="evidence" value="ECO:0007669"/>
    <property type="project" value="InterPro"/>
</dbReference>
<dbReference type="PANTHER" id="PTHR36427">
    <property type="entry name" value="54S RIBOSOMAL PROTEIN L1, MITOCHONDRIAL"/>
    <property type="match status" value="1"/>
</dbReference>
<dbReference type="PIRSF" id="PIRSF002155">
    <property type="entry name" value="Ribosomal_L1"/>
    <property type="match status" value="1"/>
</dbReference>
<sequence length="221" mass="25589">MGKISKRKKIINILHNKKKYKLKEAIENLKKTSLVKFCETVEIVIKLGRNVKKVIKNNIYIPYGLENNKKKIVFVKNNEIKDKEKILGIDILCVDEIKKNKKQINYILCESESVKKIGEDIKYPPVLMIKENITKDILKKVKEIKKGKINYCVDKNGIINTVIGKINFSIKEIKKNFNVLIKDILKNKTVGNIKDIKKIYISTTMGPGLIIDKSEYRNIEN</sequence>
<dbReference type="GO" id="GO:0006412">
    <property type="term" value="P:translation"/>
    <property type="evidence" value="ECO:0007669"/>
    <property type="project" value="InterPro"/>
</dbReference>
<dbReference type="PANTHER" id="PTHR36427:SF3">
    <property type="entry name" value="LARGE RIBOSOMAL SUBUNIT PROTEIN UL1M"/>
    <property type="match status" value="1"/>
</dbReference>
<dbReference type="GO" id="GO:0006417">
    <property type="term" value="P:regulation of translation"/>
    <property type="evidence" value="ECO:0007669"/>
    <property type="project" value="UniProtKB-KW"/>
</dbReference>
<keyword evidence="9" id="KW-1185">Reference proteome</keyword>
<evidence type="ECO:0000256" key="7">
    <source>
        <dbReference type="ARBA" id="ARBA00035452"/>
    </source>
</evidence>
<evidence type="ECO:0000256" key="6">
    <source>
        <dbReference type="ARBA" id="ARBA00035241"/>
    </source>
</evidence>
<evidence type="ECO:0000256" key="1">
    <source>
        <dbReference type="ARBA" id="ARBA00010531"/>
    </source>
</evidence>
<dbReference type="RefSeq" id="WP_180824784.1">
    <property type="nucleotide sequence ID" value="NZ_LR744089.1"/>
</dbReference>
<evidence type="ECO:0000256" key="4">
    <source>
        <dbReference type="ARBA" id="ARBA00022980"/>
    </source>
</evidence>
<dbReference type="InterPro" id="IPR002143">
    <property type="entry name" value="Ribosomal_uL1"/>
</dbReference>
<dbReference type="EMBL" id="LR744089">
    <property type="protein sequence ID" value="CAA3706571.1"/>
    <property type="molecule type" value="Genomic_DNA"/>
</dbReference>
<dbReference type="SUPFAM" id="SSF56808">
    <property type="entry name" value="Ribosomal protein L1"/>
    <property type="match status" value="1"/>
</dbReference>
<evidence type="ECO:0000256" key="5">
    <source>
        <dbReference type="ARBA" id="ARBA00023274"/>
    </source>
</evidence>
<reference evidence="8 9" key="1">
    <citation type="submission" date="2019-12" db="EMBL/GenBank/DDBJ databases">
        <authorList>
            <person name="Santos-Garcia D."/>
            <person name="Santos-Garcia D."/>
            <person name="Santos-Garcia D."/>
        </authorList>
    </citation>
    <scope>NUCLEOTIDE SEQUENCE [LARGE SCALE GENOMIC DNA]</scope>
    <source>
        <strain evidence="8">PeMo</strain>
    </source>
</reference>
<dbReference type="AlphaFoldDB" id="A0A6S6RS78"/>
<keyword evidence="5" id="KW-0687">Ribonucleoprotein</keyword>
<comment type="similarity">
    <text evidence="1">Belongs to the universal ribosomal protein uL1 family.</text>
</comment>
<protein>
    <recommendedName>
        <fullName evidence="6">Large ribosomal subunit protein uL1</fullName>
    </recommendedName>
    <alternativeName>
        <fullName evidence="7">50S ribosomal protein L1</fullName>
    </alternativeName>
</protein>
<gene>
    <name evidence="8" type="primary">rplA</name>
    <name evidence="8" type="ORF">PEMO_0146</name>
</gene>
<keyword evidence="3" id="KW-0810">Translation regulation</keyword>
<dbReference type="InterPro" id="IPR023674">
    <property type="entry name" value="Ribosomal_uL1-like"/>
</dbReference>
<dbReference type="InterPro" id="IPR028364">
    <property type="entry name" value="Ribosomal_uL1/biogenesis"/>
</dbReference>